<dbReference type="EMBL" id="CAJVPP010000695">
    <property type="protein sequence ID" value="CAG8504622.1"/>
    <property type="molecule type" value="Genomic_DNA"/>
</dbReference>
<reference evidence="1" key="1">
    <citation type="submission" date="2021-06" db="EMBL/GenBank/DDBJ databases">
        <authorList>
            <person name="Kallberg Y."/>
            <person name="Tangrot J."/>
            <person name="Rosling A."/>
        </authorList>
    </citation>
    <scope>NUCLEOTIDE SEQUENCE</scope>
    <source>
        <strain evidence="1">87-6 pot B 2015</strain>
    </source>
</reference>
<name>A0A9N8ZRA8_FUNMO</name>
<comment type="caution">
    <text evidence="1">The sequence shown here is derived from an EMBL/GenBank/DDBJ whole genome shotgun (WGS) entry which is preliminary data.</text>
</comment>
<accession>A0A9N8ZRA8</accession>
<protein>
    <submittedName>
        <fullName evidence="1">6499_t:CDS:1</fullName>
    </submittedName>
</protein>
<proteinExistence type="predicted"/>
<dbReference type="AlphaFoldDB" id="A0A9N8ZRA8"/>
<keyword evidence="2" id="KW-1185">Reference proteome</keyword>
<evidence type="ECO:0000313" key="1">
    <source>
        <dbReference type="EMBL" id="CAG8504622.1"/>
    </source>
</evidence>
<dbReference type="Proteomes" id="UP000789375">
    <property type="component" value="Unassembled WGS sequence"/>
</dbReference>
<evidence type="ECO:0000313" key="2">
    <source>
        <dbReference type="Proteomes" id="UP000789375"/>
    </source>
</evidence>
<sequence>MNVPFPIIINIISQKKIFILQTPQVPHPIPSGIPQSHKIKLQNRERVIYNVESLPKKISQKQTCASTTIFEEGIYFSEDENKLTLELPKNIDPDDHRKVIR</sequence>
<organism evidence="1 2">
    <name type="scientific">Funneliformis mosseae</name>
    <name type="common">Endomycorrhizal fungus</name>
    <name type="synonym">Glomus mosseae</name>
    <dbReference type="NCBI Taxonomy" id="27381"/>
    <lineage>
        <taxon>Eukaryota</taxon>
        <taxon>Fungi</taxon>
        <taxon>Fungi incertae sedis</taxon>
        <taxon>Mucoromycota</taxon>
        <taxon>Glomeromycotina</taxon>
        <taxon>Glomeromycetes</taxon>
        <taxon>Glomerales</taxon>
        <taxon>Glomeraceae</taxon>
        <taxon>Funneliformis</taxon>
    </lineage>
</organism>
<gene>
    <name evidence="1" type="ORF">FMOSSE_LOCUS4219</name>
</gene>